<gene>
    <name evidence="1" type="ORF">SAMN02745219_01276</name>
</gene>
<proteinExistence type="predicted"/>
<evidence type="ECO:0000313" key="1">
    <source>
        <dbReference type="EMBL" id="SHI88866.1"/>
    </source>
</evidence>
<name>A0A1M6EU10_9FIRM</name>
<dbReference type="AlphaFoldDB" id="A0A1M6EU10"/>
<sequence>MEAKREVAATGEQSPEVPPHWFLYLMERSDWRVTFRYRFDRKEVRIAEVVHRSKAYRG</sequence>
<evidence type="ECO:0000313" key="2">
    <source>
        <dbReference type="Proteomes" id="UP000184529"/>
    </source>
</evidence>
<keyword evidence="2" id="KW-1185">Reference proteome</keyword>
<dbReference type="Proteomes" id="UP000184529">
    <property type="component" value="Unassembled WGS sequence"/>
</dbReference>
<dbReference type="STRING" id="1121432.SAMN02745219_01276"/>
<dbReference type="EMBL" id="FQZM01000014">
    <property type="protein sequence ID" value="SHI88866.1"/>
    <property type="molecule type" value="Genomic_DNA"/>
</dbReference>
<reference evidence="2" key="1">
    <citation type="submission" date="2016-11" db="EMBL/GenBank/DDBJ databases">
        <authorList>
            <person name="Varghese N."/>
            <person name="Submissions S."/>
        </authorList>
    </citation>
    <scope>NUCLEOTIDE SEQUENCE [LARGE SCALE GENOMIC DNA]</scope>
    <source>
        <strain evidence="2">DSM 16057</strain>
    </source>
</reference>
<organism evidence="1 2">
    <name type="scientific">Desulfofundulus thermosubterraneus DSM 16057</name>
    <dbReference type="NCBI Taxonomy" id="1121432"/>
    <lineage>
        <taxon>Bacteria</taxon>
        <taxon>Bacillati</taxon>
        <taxon>Bacillota</taxon>
        <taxon>Clostridia</taxon>
        <taxon>Eubacteriales</taxon>
        <taxon>Peptococcaceae</taxon>
        <taxon>Desulfofundulus</taxon>
    </lineage>
</organism>
<protein>
    <submittedName>
        <fullName evidence="1">Uncharacterized protein</fullName>
    </submittedName>
</protein>
<accession>A0A1M6EU10</accession>